<feature type="chain" id="PRO_5039198713" evidence="1">
    <location>
        <begin position="27"/>
        <end position="190"/>
    </location>
</feature>
<organism evidence="3 4">
    <name type="scientific">Oxalobacter vibrioformis</name>
    <dbReference type="NCBI Taxonomy" id="933080"/>
    <lineage>
        <taxon>Bacteria</taxon>
        <taxon>Pseudomonadati</taxon>
        <taxon>Pseudomonadota</taxon>
        <taxon>Betaproteobacteria</taxon>
        <taxon>Burkholderiales</taxon>
        <taxon>Oxalobacteraceae</taxon>
        <taxon>Oxalobacter</taxon>
    </lineage>
</organism>
<dbReference type="EMBL" id="CP098242">
    <property type="protein sequence ID" value="WAW11004.1"/>
    <property type="molecule type" value="Genomic_DNA"/>
</dbReference>
<keyword evidence="4" id="KW-1185">Reference proteome</keyword>
<name>A0A9E9M0M5_9BURK</name>
<evidence type="ECO:0000313" key="4">
    <source>
        <dbReference type="Proteomes" id="UP001156215"/>
    </source>
</evidence>
<protein>
    <submittedName>
        <fullName evidence="3">CNP1-like family protein</fullName>
    </submittedName>
</protein>
<evidence type="ECO:0000259" key="2">
    <source>
        <dbReference type="Pfam" id="PF08750"/>
    </source>
</evidence>
<dbReference type="Proteomes" id="UP001156215">
    <property type="component" value="Chromosome"/>
</dbReference>
<dbReference type="RefSeq" id="WP_269310099.1">
    <property type="nucleotide sequence ID" value="NZ_CP098242.1"/>
</dbReference>
<gene>
    <name evidence="3" type="ORF">NB640_05060</name>
</gene>
<feature type="signal peptide" evidence="1">
    <location>
        <begin position="1"/>
        <end position="26"/>
    </location>
</feature>
<keyword evidence="1" id="KW-0732">Signal</keyword>
<proteinExistence type="predicted"/>
<dbReference type="AlphaFoldDB" id="A0A9E9M0M5"/>
<evidence type="ECO:0000256" key="1">
    <source>
        <dbReference type="SAM" id="SignalP"/>
    </source>
</evidence>
<accession>A0A9E9M0M5</accession>
<evidence type="ECO:0000313" key="3">
    <source>
        <dbReference type="EMBL" id="WAW11004.1"/>
    </source>
</evidence>
<dbReference type="Pfam" id="PF08750">
    <property type="entry name" value="CNP1"/>
    <property type="match status" value="1"/>
</dbReference>
<dbReference type="KEGG" id="ovb:NB640_05060"/>
<feature type="domain" description="CNP1-like uncharacterised" evidence="2">
    <location>
        <begin position="43"/>
        <end position="176"/>
    </location>
</feature>
<sequence length="190" mass="21766">MKKNNIRGLKFGVILLFSCFCLNVLAQPVPMSGTRYHGMADDDEDKPKKEWKVEFPDFPKEENLLPFYVSPIQTQKFFIDEKSLVVGEDEVRYTLVGVSSGGAKNITYEGLKCDGGFFKRYAMGTYDGKWSPSRRSEWTDIQFQSANRPQASLALDYFCQGKGIAGTVDQMIFRIRYNRSLQGSKYDNRF</sequence>
<dbReference type="InterPro" id="IPR014861">
    <property type="entry name" value="CNP1-like_dom"/>
</dbReference>
<reference evidence="3" key="1">
    <citation type="journal article" date="2022" name="Front. Microbiol.">
        <title>New perspectives on an old grouping: The genomic and phenotypic variability of Oxalobacter formigenes and the implications for calcium oxalate stone prevention.</title>
        <authorList>
            <person name="Chmiel J.A."/>
            <person name="Carr C."/>
            <person name="Stuivenberg G.A."/>
            <person name="Venema R."/>
            <person name="Chanyi R.M."/>
            <person name="Al K.F."/>
            <person name="Giguere D."/>
            <person name="Say H."/>
            <person name="Akouris P.P."/>
            <person name="Dominguez Romero S.A."/>
            <person name="Kwong A."/>
            <person name="Tai V."/>
            <person name="Koval S.F."/>
            <person name="Razvi H."/>
            <person name="Bjazevic J."/>
            <person name="Burton J.P."/>
        </authorList>
    </citation>
    <scope>NUCLEOTIDE SEQUENCE</scope>
    <source>
        <strain evidence="3">WoOx3</strain>
    </source>
</reference>